<accession>A0ABQ5HNM8</accession>
<comment type="caution">
    <text evidence="1">The sequence shown here is derived from an EMBL/GenBank/DDBJ whole genome shotgun (WGS) entry which is preliminary data.</text>
</comment>
<dbReference type="Proteomes" id="UP001151760">
    <property type="component" value="Unassembled WGS sequence"/>
</dbReference>
<proteinExistence type="predicted"/>
<evidence type="ECO:0000313" key="2">
    <source>
        <dbReference type="Proteomes" id="UP001151760"/>
    </source>
</evidence>
<dbReference type="EMBL" id="BQNB010019787">
    <property type="protein sequence ID" value="GJT89051.1"/>
    <property type="molecule type" value="Genomic_DNA"/>
</dbReference>
<name>A0ABQ5HNM8_9ASTR</name>
<reference evidence="1" key="1">
    <citation type="journal article" date="2022" name="Int. J. Mol. Sci.">
        <title>Draft Genome of Tanacetum Coccineum: Genomic Comparison of Closely Related Tanacetum-Family Plants.</title>
        <authorList>
            <person name="Yamashiro T."/>
            <person name="Shiraishi A."/>
            <person name="Nakayama K."/>
            <person name="Satake H."/>
        </authorList>
    </citation>
    <scope>NUCLEOTIDE SEQUENCE</scope>
</reference>
<reference evidence="1" key="2">
    <citation type="submission" date="2022-01" db="EMBL/GenBank/DDBJ databases">
        <authorList>
            <person name="Yamashiro T."/>
            <person name="Shiraishi A."/>
            <person name="Satake H."/>
            <person name="Nakayama K."/>
        </authorList>
    </citation>
    <scope>NUCLEOTIDE SEQUENCE</scope>
</reference>
<evidence type="ECO:0000313" key="1">
    <source>
        <dbReference type="EMBL" id="GJT89051.1"/>
    </source>
</evidence>
<organism evidence="1 2">
    <name type="scientific">Tanacetum coccineum</name>
    <dbReference type="NCBI Taxonomy" id="301880"/>
    <lineage>
        <taxon>Eukaryota</taxon>
        <taxon>Viridiplantae</taxon>
        <taxon>Streptophyta</taxon>
        <taxon>Embryophyta</taxon>
        <taxon>Tracheophyta</taxon>
        <taxon>Spermatophyta</taxon>
        <taxon>Magnoliopsida</taxon>
        <taxon>eudicotyledons</taxon>
        <taxon>Gunneridae</taxon>
        <taxon>Pentapetalae</taxon>
        <taxon>asterids</taxon>
        <taxon>campanulids</taxon>
        <taxon>Asterales</taxon>
        <taxon>Asteraceae</taxon>
        <taxon>Asteroideae</taxon>
        <taxon>Anthemideae</taxon>
        <taxon>Anthemidinae</taxon>
        <taxon>Tanacetum</taxon>
    </lineage>
</organism>
<keyword evidence="2" id="KW-1185">Reference proteome</keyword>
<protein>
    <submittedName>
        <fullName evidence="1">Uncharacterized protein</fullName>
    </submittedName>
</protein>
<sequence length="113" mass="12605">MSSVTAQQAKLDRELVPKEKILKIGKCNGRLNPGKIQREPTFQVVLDALALTSCYSAFLITVDIPEGQDFDALPTKEEIIHQPWRTFAVLINRSLSGKTTGLDKLRLSRAQIL</sequence>
<gene>
    <name evidence="1" type="ORF">Tco_1070768</name>
</gene>